<dbReference type="Gene3D" id="3.40.50.12780">
    <property type="entry name" value="N-terminal domain of ligase-like"/>
    <property type="match status" value="1"/>
</dbReference>
<name>A0A8J7YI75_9EURY</name>
<dbReference type="EMBL" id="RKLQ01000007">
    <property type="protein sequence ID" value="MBX0306022.1"/>
    <property type="molecule type" value="Genomic_DNA"/>
</dbReference>
<protein>
    <recommendedName>
        <fullName evidence="4">Phenazine biosynthesis protein</fullName>
    </recommendedName>
</protein>
<evidence type="ECO:0000313" key="2">
    <source>
        <dbReference type="EMBL" id="MBX0306022.1"/>
    </source>
</evidence>
<accession>A0A8J7YI75</accession>
<dbReference type="Proteomes" id="UP000783863">
    <property type="component" value="Unassembled WGS sequence"/>
</dbReference>
<dbReference type="AlphaFoldDB" id="A0A8J7YI75"/>
<organism evidence="2 3">
    <name type="scientific">Haloarcula salinisoli</name>
    <dbReference type="NCBI Taxonomy" id="2487746"/>
    <lineage>
        <taxon>Archaea</taxon>
        <taxon>Methanobacteriati</taxon>
        <taxon>Methanobacteriota</taxon>
        <taxon>Stenosarchaea group</taxon>
        <taxon>Halobacteria</taxon>
        <taxon>Halobacteriales</taxon>
        <taxon>Haloarculaceae</taxon>
        <taxon>Haloarcula</taxon>
    </lineage>
</organism>
<proteinExistence type="predicted"/>
<sequence length="357" mass="39709">MFDVEQHLQEMVQLHFEDGRGAPYWIEKKSELSFDPVAEIEGPSDLHLFADDDAYGSFPTELLQTAPRQLIPQQYDASDYGLFSSGGRTGTPKWTAWVADGMQARVDETWRDMLRANGVPEGRDLFYIGPTGPHVFGNGMRNLANNRGGSLVTIDLDPRWIRTAKTDRELQMTDTADRYLQHLRSQVQDVIAQHGDHIGMVVSTPTIIGDLYRDGLLDELDLDAVVFSGQAIAPENYRLLSRELDAFFSGVYGNTLTGVQPQVDYNEDHDAVVYQPQDKYVIVEVVEPGGDGEYETVSYGETGRTLTHVIREGLFAPYLLEDDAAIRLPSQSGNVSACLGNPDVPESEQDDIESGVY</sequence>
<evidence type="ECO:0000313" key="3">
    <source>
        <dbReference type="Proteomes" id="UP000783863"/>
    </source>
</evidence>
<reference evidence="2" key="1">
    <citation type="submission" date="2021-06" db="EMBL/GenBank/DDBJ databases">
        <title>Halomicroarcula sp. F24A a new haloarchaeum isolated from saline soil.</title>
        <authorList>
            <person name="Duran-Viseras A."/>
            <person name="Sanchez-Porro C."/>
            <person name="Ventosa A."/>
        </authorList>
    </citation>
    <scope>NUCLEOTIDE SEQUENCE</scope>
    <source>
        <strain evidence="2">F24A</strain>
    </source>
</reference>
<feature type="compositionally biased region" description="Acidic residues" evidence="1">
    <location>
        <begin position="345"/>
        <end position="357"/>
    </location>
</feature>
<evidence type="ECO:0000256" key="1">
    <source>
        <dbReference type="SAM" id="MobiDB-lite"/>
    </source>
</evidence>
<evidence type="ECO:0008006" key="4">
    <source>
        <dbReference type="Google" id="ProtNLM"/>
    </source>
</evidence>
<comment type="caution">
    <text evidence="2">The sequence shown here is derived from an EMBL/GenBank/DDBJ whole genome shotgun (WGS) entry which is preliminary data.</text>
</comment>
<gene>
    <name evidence="2" type="ORF">EGD98_20455</name>
</gene>
<dbReference type="InterPro" id="IPR042099">
    <property type="entry name" value="ANL_N_sf"/>
</dbReference>
<dbReference type="RefSeq" id="WP_220590217.1">
    <property type="nucleotide sequence ID" value="NZ_RKLQ01000007.1"/>
</dbReference>
<feature type="region of interest" description="Disordered" evidence="1">
    <location>
        <begin position="336"/>
        <end position="357"/>
    </location>
</feature>
<dbReference type="SUPFAM" id="SSF56801">
    <property type="entry name" value="Acetyl-CoA synthetase-like"/>
    <property type="match status" value="1"/>
</dbReference>
<keyword evidence="3" id="KW-1185">Reference proteome</keyword>